<evidence type="ECO:0000256" key="1">
    <source>
        <dbReference type="SAM" id="MobiDB-lite"/>
    </source>
</evidence>
<dbReference type="AlphaFoldDB" id="J1H278"/>
<comment type="caution">
    <text evidence="2">The sequence shown here is derived from an EMBL/GenBank/DDBJ whole genome shotgun (WGS) entry which is preliminary data.</text>
</comment>
<gene>
    <name evidence="2" type="ORF">HMPREF1318_2950</name>
</gene>
<evidence type="ECO:0000313" key="3">
    <source>
        <dbReference type="Proteomes" id="UP000002941"/>
    </source>
</evidence>
<organism evidence="2 3">
    <name type="scientific">Actinomyces massiliensis F0489</name>
    <dbReference type="NCBI Taxonomy" id="1125718"/>
    <lineage>
        <taxon>Bacteria</taxon>
        <taxon>Bacillati</taxon>
        <taxon>Actinomycetota</taxon>
        <taxon>Actinomycetes</taxon>
        <taxon>Actinomycetales</taxon>
        <taxon>Actinomycetaceae</taxon>
        <taxon>Actinomyces</taxon>
    </lineage>
</organism>
<name>J1H278_9ACTO</name>
<reference evidence="2 3" key="1">
    <citation type="submission" date="2012-05" db="EMBL/GenBank/DDBJ databases">
        <authorList>
            <person name="Harkins D.M."/>
            <person name="Madupu R."/>
            <person name="Durkin A.S."/>
            <person name="Torralba M."/>
            <person name="Methe B."/>
            <person name="Sutton G.G."/>
            <person name="Nelson K.E."/>
        </authorList>
    </citation>
    <scope>NUCLEOTIDE SEQUENCE [LARGE SCALE GENOMIC DNA]</scope>
    <source>
        <strain evidence="2 3">F0489</strain>
    </source>
</reference>
<protein>
    <submittedName>
        <fullName evidence="2">Uncharacterized protein</fullName>
    </submittedName>
</protein>
<evidence type="ECO:0000313" key="2">
    <source>
        <dbReference type="EMBL" id="EJF39570.1"/>
    </source>
</evidence>
<dbReference type="EMBL" id="AKFT01000176">
    <property type="protein sequence ID" value="EJF39570.1"/>
    <property type="molecule type" value="Genomic_DNA"/>
</dbReference>
<feature type="compositionally biased region" description="Basic and acidic residues" evidence="1">
    <location>
        <begin position="14"/>
        <end position="29"/>
    </location>
</feature>
<keyword evidence="3" id="KW-1185">Reference proteome</keyword>
<proteinExistence type="predicted"/>
<sequence>MRCEAPWRRRTPKHERPWSEGPRKDRIVMDHTSSAQDEHIDKRSIQA</sequence>
<feature type="region of interest" description="Disordered" evidence="1">
    <location>
        <begin position="1"/>
        <end position="47"/>
    </location>
</feature>
<accession>J1H278</accession>
<dbReference type="Proteomes" id="UP000002941">
    <property type="component" value="Unassembled WGS sequence"/>
</dbReference>
<feature type="compositionally biased region" description="Basic and acidic residues" evidence="1">
    <location>
        <begin position="36"/>
        <end position="47"/>
    </location>
</feature>